<evidence type="ECO:0000313" key="2">
    <source>
        <dbReference type="Proteomes" id="UP001180845"/>
    </source>
</evidence>
<keyword evidence="1" id="KW-0378">Hydrolase</keyword>
<comment type="caution">
    <text evidence="1">The sequence shown here is derived from an EMBL/GenBank/DDBJ whole genome shotgun (WGS) entry which is preliminary data.</text>
</comment>
<dbReference type="Proteomes" id="UP001180845">
    <property type="component" value="Unassembled WGS sequence"/>
</dbReference>
<dbReference type="InterPro" id="IPR036412">
    <property type="entry name" value="HAD-like_sf"/>
</dbReference>
<dbReference type="SUPFAM" id="SSF56784">
    <property type="entry name" value="HAD-like"/>
    <property type="match status" value="1"/>
</dbReference>
<protein>
    <submittedName>
        <fullName evidence="1">Phosphoglycolate phosphatase-like HAD superfamily hydrolase</fullName>
    </submittedName>
</protein>
<dbReference type="AlphaFoldDB" id="A0AAE3ZGM8"/>
<gene>
    <name evidence="1" type="ORF">JOF55_003023</name>
</gene>
<sequence length="159" mass="16328">MVADGNRAVVLGWNGTLIDGPGDRRARLVPGTSEMLTGARAAAIPVIVVTSVELAVVARDARRLGIGGLLSMVIADVEEPVAELAAVNHDFPRLACVSGVDSEIVAARRAGVVAFGYSGGLHSGSHLRAAGAEAVVARFDRGLALRVTANRLFAVQGHA</sequence>
<reference evidence="1" key="1">
    <citation type="submission" date="2023-07" db="EMBL/GenBank/DDBJ databases">
        <title>Sequencing the genomes of 1000 actinobacteria strains.</title>
        <authorList>
            <person name="Klenk H.-P."/>
        </authorList>
    </citation>
    <scope>NUCLEOTIDE SEQUENCE</scope>
    <source>
        <strain evidence="1">DSM 45977</strain>
    </source>
</reference>
<keyword evidence="2" id="KW-1185">Reference proteome</keyword>
<proteinExistence type="predicted"/>
<dbReference type="RefSeq" id="WP_310274715.1">
    <property type="nucleotide sequence ID" value="NZ_JAVDXW010000001.1"/>
</dbReference>
<dbReference type="EMBL" id="JAVDXW010000001">
    <property type="protein sequence ID" value="MDR7302842.1"/>
    <property type="molecule type" value="Genomic_DNA"/>
</dbReference>
<dbReference type="GO" id="GO:0016787">
    <property type="term" value="F:hydrolase activity"/>
    <property type="evidence" value="ECO:0007669"/>
    <property type="project" value="UniProtKB-KW"/>
</dbReference>
<dbReference type="InterPro" id="IPR023214">
    <property type="entry name" value="HAD_sf"/>
</dbReference>
<organism evidence="1 2">
    <name type="scientific">Haloactinomyces albus</name>
    <dbReference type="NCBI Taxonomy" id="1352928"/>
    <lineage>
        <taxon>Bacteria</taxon>
        <taxon>Bacillati</taxon>
        <taxon>Actinomycetota</taxon>
        <taxon>Actinomycetes</taxon>
        <taxon>Actinopolysporales</taxon>
        <taxon>Actinopolysporaceae</taxon>
        <taxon>Haloactinomyces</taxon>
    </lineage>
</organism>
<dbReference type="Gene3D" id="3.40.50.1000">
    <property type="entry name" value="HAD superfamily/HAD-like"/>
    <property type="match status" value="1"/>
</dbReference>
<name>A0AAE3ZGM8_9ACTN</name>
<evidence type="ECO:0000313" key="1">
    <source>
        <dbReference type="EMBL" id="MDR7302842.1"/>
    </source>
</evidence>
<accession>A0AAE3ZGM8</accession>